<dbReference type="Pfam" id="PF23552">
    <property type="entry name" value="ParB_C"/>
    <property type="match status" value="1"/>
</dbReference>
<gene>
    <name evidence="6" type="ORF">BN381_100160</name>
</gene>
<feature type="region of interest" description="Disordered" evidence="4">
    <location>
        <begin position="236"/>
        <end position="272"/>
    </location>
</feature>
<accession>R4YWF1</accession>
<sequence length="329" mass="34994">MGRRSALGRGLDSLIPPTEVQPERPSEGSASGDATGAVPRGVLEVAVDDIRANPFQPRVDFDPESLGGLAASIAALGVLQPLLVRPAAQGTYHLIAGERRWRAARQAGLATVPVLIREGDDQAALEEALVENLHREDLNPLEEAVGIQQLMDDFGLSQSDAATRLGRSRPAVTNLLRLLQLPTELQRLVRDGVLSAGAARAVLSLPDEPSRTAVAQRAVDDELSVRAVEELVRARHQLAGQVPSGRRKSIGGGPPKPSDDPSTGSGAHSEQRPAGVLELEQLLSDRLDTPVSVELSSKRGRIVVEFADLDDLERLYRIVIGNEGPGVNG</sequence>
<protein>
    <submittedName>
        <fullName evidence="6">Putative chromosome-partitioning protein parB</fullName>
    </submittedName>
</protein>
<dbReference type="SUPFAM" id="SSF110849">
    <property type="entry name" value="ParB/Sulfiredoxin"/>
    <property type="match status" value="1"/>
</dbReference>
<dbReference type="AlphaFoldDB" id="R4YWF1"/>
<evidence type="ECO:0000256" key="3">
    <source>
        <dbReference type="ARBA" id="ARBA00023125"/>
    </source>
</evidence>
<dbReference type="RefSeq" id="WP_012223507.1">
    <property type="nucleotide sequence ID" value="NZ_HG422565.1"/>
</dbReference>
<feature type="region of interest" description="Disordered" evidence="4">
    <location>
        <begin position="1"/>
        <end position="37"/>
    </location>
</feature>
<evidence type="ECO:0000313" key="7">
    <source>
        <dbReference type="Proteomes" id="UP000018291"/>
    </source>
</evidence>
<dbReference type="Pfam" id="PF02195">
    <property type="entry name" value="ParB_N"/>
    <property type="match status" value="1"/>
</dbReference>
<reference evidence="6 7" key="1">
    <citation type="journal article" date="2013" name="ISME J.">
        <title>Metabolic model for the filamentous 'Candidatus Microthrix parvicella' based on genomic and metagenomic analyses.</title>
        <authorList>
            <person name="Jon McIlroy S."/>
            <person name="Kristiansen R."/>
            <person name="Albertsen M."/>
            <person name="Michael Karst S."/>
            <person name="Rossetti S."/>
            <person name="Lund Nielsen J."/>
            <person name="Tandoi V."/>
            <person name="James Seviour R."/>
            <person name="Nielsen P.H."/>
        </authorList>
    </citation>
    <scope>NUCLEOTIDE SEQUENCE [LARGE SCALE GENOMIC DNA]</scope>
    <source>
        <strain evidence="6 7">RN1</strain>
    </source>
</reference>
<dbReference type="HOGENOM" id="CLU_023853_0_0_11"/>
<keyword evidence="3" id="KW-0238">DNA-binding</keyword>
<evidence type="ECO:0000256" key="1">
    <source>
        <dbReference type="ARBA" id="ARBA00006295"/>
    </source>
</evidence>
<name>R4YWF1_9ACTN</name>
<keyword evidence="2" id="KW-0159">Chromosome partition</keyword>
<dbReference type="SUPFAM" id="SSF109709">
    <property type="entry name" value="KorB DNA-binding domain-like"/>
    <property type="match status" value="1"/>
</dbReference>
<dbReference type="Pfam" id="PF17762">
    <property type="entry name" value="HTH_ParB"/>
    <property type="match status" value="1"/>
</dbReference>
<dbReference type="GO" id="GO:0005694">
    <property type="term" value="C:chromosome"/>
    <property type="evidence" value="ECO:0007669"/>
    <property type="project" value="TreeGrafter"/>
</dbReference>
<dbReference type="CDD" id="cd16393">
    <property type="entry name" value="SPO0J_N"/>
    <property type="match status" value="1"/>
</dbReference>
<evidence type="ECO:0000313" key="6">
    <source>
        <dbReference type="EMBL" id="CCM62273.1"/>
    </source>
</evidence>
<dbReference type="STRING" id="1229780.BN381_100160"/>
<dbReference type="SMART" id="SM00470">
    <property type="entry name" value="ParB"/>
    <property type="match status" value="1"/>
</dbReference>
<dbReference type="InterPro" id="IPR041468">
    <property type="entry name" value="HTH_ParB/Spo0J"/>
</dbReference>
<evidence type="ECO:0000259" key="5">
    <source>
        <dbReference type="SMART" id="SM00470"/>
    </source>
</evidence>
<dbReference type="InterPro" id="IPR036086">
    <property type="entry name" value="ParB/Sulfiredoxin_sf"/>
</dbReference>
<dbReference type="Gene3D" id="3.90.1530.30">
    <property type="match status" value="1"/>
</dbReference>
<dbReference type="InterPro" id="IPR003115">
    <property type="entry name" value="ParB_N"/>
</dbReference>
<dbReference type="OrthoDB" id="9802051at2"/>
<proteinExistence type="inferred from homology"/>
<dbReference type="PANTHER" id="PTHR33375">
    <property type="entry name" value="CHROMOSOME-PARTITIONING PROTEIN PARB-RELATED"/>
    <property type="match status" value="1"/>
</dbReference>
<dbReference type="FunFam" id="3.90.1530.30:FF:000001">
    <property type="entry name" value="Chromosome partitioning protein ParB"/>
    <property type="match status" value="1"/>
</dbReference>
<dbReference type="NCBIfam" id="TIGR00180">
    <property type="entry name" value="parB_part"/>
    <property type="match status" value="1"/>
</dbReference>
<keyword evidence="7" id="KW-1185">Reference proteome</keyword>
<dbReference type="GO" id="GO:0007059">
    <property type="term" value="P:chromosome segregation"/>
    <property type="evidence" value="ECO:0007669"/>
    <property type="project" value="UniProtKB-KW"/>
</dbReference>
<dbReference type="Gene3D" id="1.10.10.2830">
    <property type="match status" value="1"/>
</dbReference>
<dbReference type="eggNOG" id="COG1475">
    <property type="taxonomic scope" value="Bacteria"/>
</dbReference>
<dbReference type="FunFam" id="1.10.10.2830:FF:000001">
    <property type="entry name" value="Chromosome partitioning protein ParB"/>
    <property type="match status" value="1"/>
</dbReference>
<dbReference type="EMBL" id="CANL01000002">
    <property type="protein sequence ID" value="CCM62273.1"/>
    <property type="molecule type" value="Genomic_DNA"/>
</dbReference>
<dbReference type="PANTHER" id="PTHR33375:SF1">
    <property type="entry name" value="CHROMOSOME-PARTITIONING PROTEIN PARB-RELATED"/>
    <property type="match status" value="1"/>
</dbReference>
<comment type="similarity">
    <text evidence="1">Belongs to the ParB family.</text>
</comment>
<organism evidence="6 7">
    <name type="scientific">Candidatus Neomicrothrix parvicella RN1</name>
    <dbReference type="NCBI Taxonomy" id="1229780"/>
    <lineage>
        <taxon>Bacteria</taxon>
        <taxon>Bacillati</taxon>
        <taxon>Actinomycetota</taxon>
        <taxon>Acidimicrobiia</taxon>
        <taxon>Acidimicrobiales</taxon>
        <taxon>Microthrixaceae</taxon>
        <taxon>Candidatus Neomicrothrix</taxon>
    </lineage>
</organism>
<evidence type="ECO:0000256" key="2">
    <source>
        <dbReference type="ARBA" id="ARBA00022829"/>
    </source>
</evidence>
<dbReference type="GO" id="GO:0045881">
    <property type="term" value="P:positive regulation of sporulation resulting in formation of a cellular spore"/>
    <property type="evidence" value="ECO:0007669"/>
    <property type="project" value="TreeGrafter"/>
</dbReference>
<dbReference type="InterPro" id="IPR057240">
    <property type="entry name" value="ParB_dimer_C"/>
</dbReference>
<dbReference type="InterPro" id="IPR004437">
    <property type="entry name" value="ParB/RepB/Spo0J"/>
</dbReference>
<feature type="domain" description="ParB-like N-terminal" evidence="5">
    <location>
        <begin position="43"/>
        <end position="133"/>
    </location>
</feature>
<evidence type="ECO:0000256" key="4">
    <source>
        <dbReference type="SAM" id="MobiDB-lite"/>
    </source>
</evidence>
<dbReference type="Proteomes" id="UP000018291">
    <property type="component" value="Unassembled WGS sequence"/>
</dbReference>
<dbReference type="InterPro" id="IPR050336">
    <property type="entry name" value="Chromosome_partition/occlusion"/>
</dbReference>
<comment type="caution">
    <text evidence="6">The sequence shown here is derived from an EMBL/GenBank/DDBJ whole genome shotgun (WGS) entry which is preliminary data.</text>
</comment>
<dbReference type="GO" id="GO:0003677">
    <property type="term" value="F:DNA binding"/>
    <property type="evidence" value="ECO:0007669"/>
    <property type="project" value="UniProtKB-KW"/>
</dbReference>